<dbReference type="Proteomes" id="UP000751190">
    <property type="component" value="Unassembled WGS sequence"/>
</dbReference>
<accession>A0A8J6CCZ9</accession>
<dbReference type="AlphaFoldDB" id="A0A8J6CCZ9"/>
<feature type="compositionally biased region" description="Low complexity" evidence="1">
    <location>
        <begin position="520"/>
        <end position="531"/>
    </location>
</feature>
<evidence type="ECO:0000256" key="1">
    <source>
        <dbReference type="SAM" id="MobiDB-lite"/>
    </source>
</evidence>
<name>A0A8J6CCZ9_DIALT</name>
<dbReference type="OrthoDB" id="10445546at2759"/>
<evidence type="ECO:0000313" key="3">
    <source>
        <dbReference type="Proteomes" id="UP000751190"/>
    </source>
</evidence>
<gene>
    <name evidence="2" type="ORF">KFE25_007136</name>
</gene>
<sequence length="708" mass="77122">MIVDDPVVSTLNEHAEPPGVWLRRLFLWYASRNTERSLSALSLQSYQRLVRDMAVASRLDAMAGVVLYNTVSREDRRMDYAGFAESLVLLSRRLYPDLDQRDAFSALLERDVLPRTGSRASPPEPVDGCMAASMRLLESLGAPLYNVWLGYCMRPGLSFHPRSRENRASAVQAQMLVGTRRPGQHADGPDPEAEGDEGMPLESFLHFCADAGIAPTSSHGSLSEVFVQSLEGSYDPWVADGKWQPVLSFKAFQVALVRTAMHVWASRAHTDVRSEAWPRPLKALFTQILLYTRWREQSHSLGKLRTRARLGLEHEQMLLDGWHALLHRIQLVWEKDGHPEYFEMPPAHTPSGLELIGVHAPDSPLRKTSGYSPLQLGTRGRALSPQLSWPDSASALRAAARVDSSSLVHATVAEGGPSSLVHATVARATAAEGGDDEGDDAPADAASLRRALGADLNRSLSASREREQTPVPRPHTPLHADALGDATTGAHSPPCARALPPPDRACTPRLRSPERQACTPGAAGAASAHSPPYDRGGARRPLLLPPSPSAVPHGGGGGHAAVVSPSFASARSTRHSQDGEQAAAWTSPRAATYGTMPWEVASSWPPAADRPPRTHDGEPRTTAEALAATSTGSYTVASRRHAQLAAQHQRRWQFHTVELRLHEAQLGQERRAEQRARELEGNRLRSPAVPRTPKQWIGLDTQNVTRCG</sequence>
<keyword evidence="3" id="KW-1185">Reference proteome</keyword>
<reference evidence="2" key="1">
    <citation type="submission" date="2021-05" db="EMBL/GenBank/DDBJ databases">
        <title>The genome of the haptophyte Pavlova lutheri (Diacronema luteri, Pavlovales) - a model for lipid biosynthesis in eukaryotic algae.</title>
        <authorList>
            <person name="Hulatt C.J."/>
            <person name="Posewitz M.C."/>
        </authorList>
    </citation>
    <scope>NUCLEOTIDE SEQUENCE</scope>
    <source>
        <strain evidence="2">NIVA-4/92</strain>
    </source>
</reference>
<proteinExistence type="predicted"/>
<protein>
    <submittedName>
        <fullName evidence="2">Uncharacterized protein</fullName>
    </submittedName>
</protein>
<evidence type="ECO:0000313" key="2">
    <source>
        <dbReference type="EMBL" id="KAG8468084.1"/>
    </source>
</evidence>
<feature type="region of interest" description="Disordered" evidence="1">
    <location>
        <begin position="670"/>
        <end position="690"/>
    </location>
</feature>
<feature type="region of interest" description="Disordered" evidence="1">
    <location>
        <begin position="457"/>
        <end position="590"/>
    </location>
</feature>
<comment type="caution">
    <text evidence="2">The sequence shown here is derived from an EMBL/GenBank/DDBJ whole genome shotgun (WGS) entry which is preliminary data.</text>
</comment>
<organism evidence="2 3">
    <name type="scientific">Diacronema lutheri</name>
    <name type="common">Unicellular marine alga</name>
    <name type="synonym">Monochrysis lutheri</name>
    <dbReference type="NCBI Taxonomy" id="2081491"/>
    <lineage>
        <taxon>Eukaryota</taxon>
        <taxon>Haptista</taxon>
        <taxon>Haptophyta</taxon>
        <taxon>Pavlovophyceae</taxon>
        <taxon>Pavlovales</taxon>
        <taxon>Pavlovaceae</taxon>
        <taxon>Diacronema</taxon>
    </lineage>
</organism>
<dbReference type="EMBL" id="JAGTXO010000005">
    <property type="protein sequence ID" value="KAG8468084.1"/>
    <property type="molecule type" value="Genomic_DNA"/>
</dbReference>
<feature type="compositionally biased region" description="Basic and acidic residues" evidence="1">
    <location>
        <begin position="670"/>
        <end position="683"/>
    </location>
</feature>